<evidence type="ECO:0000313" key="3">
    <source>
        <dbReference type="EMBL" id="KAH8101577.1"/>
    </source>
</evidence>
<evidence type="ECO:0000256" key="2">
    <source>
        <dbReference type="SAM" id="Phobius"/>
    </source>
</evidence>
<dbReference type="AlphaFoldDB" id="A0A8K0XQM6"/>
<feature type="transmembrane region" description="Helical" evidence="2">
    <location>
        <begin position="124"/>
        <end position="145"/>
    </location>
</feature>
<gene>
    <name evidence="3" type="ORF">BXZ70DRAFT_1007403</name>
</gene>
<evidence type="ECO:0000313" key="4">
    <source>
        <dbReference type="Proteomes" id="UP000813824"/>
    </source>
</evidence>
<keyword evidence="4" id="KW-1185">Reference proteome</keyword>
<keyword evidence="2" id="KW-0812">Transmembrane</keyword>
<evidence type="ECO:0000256" key="1">
    <source>
        <dbReference type="SAM" id="Coils"/>
    </source>
</evidence>
<dbReference type="EMBL" id="JAEVFJ010000012">
    <property type="protein sequence ID" value="KAH8101577.1"/>
    <property type="molecule type" value="Genomic_DNA"/>
</dbReference>
<dbReference type="OrthoDB" id="3068717at2759"/>
<name>A0A8K0XQM6_9AGAR</name>
<dbReference type="Proteomes" id="UP000813824">
    <property type="component" value="Unassembled WGS sequence"/>
</dbReference>
<keyword evidence="1" id="KW-0175">Coiled coil</keyword>
<feature type="transmembrane region" description="Helical" evidence="2">
    <location>
        <begin position="165"/>
        <end position="184"/>
    </location>
</feature>
<keyword evidence="2" id="KW-0472">Membrane</keyword>
<organism evidence="3 4">
    <name type="scientific">Cristinia sonorae</name>
    <dbReference type="NCBI Taxonomy" id="1940300"/>
    <lineage>
        <taxon>Eukaryota</taxon>
        <taxon>Fungi</taxon>
        <taxon>Dikarya</taxon>
        <taxon>Basidiomycota</taxon>
        <taxon>Agaricomycotina</taxon>
        <taxon>Agaricomycetes</taxon>
        <taxon>Agaricomycetidae</taxon>
        <taxon>Agaricales</taxon>
        <taxon>Pleurotineae</taxon>
        <taxon>Stephanosporaceae</taxon>
        <taxon>Cristinia</taxon>
    </lineage>
</organism>
<proteinExistence type="predicted"/>
<accession>A0A8K0XQM6</accession>
<comment type="caution">
    <text evidence="3">The sequence shown here is derived from an EMBL/GenBank/DDBJ whole genome shotgun (WGS) entry which is preliminary data.</text>
</comment>
<reference evidence="3" key="1">
    <citation type="journal article" date="2021" name="New Phytol.">
        <title>Evolutionary innovations through gain and loss of genes in the ectomycorrhizal Boletales.</title>
        <authorList>
            <person name="Wu G."/>
            <person name="Miyauchi S."/>
            <person name="Morin E."/>
            <person name="Kuo A."/>
            <person name="Drula E."/>
            <person name="Varga T."/>
            <person name="Kohler A."/>
            <person name="Feng B."/>
            <person name="Cao Y."/>
            <person name="Lipzen A."/>
            <person name="Daum C."/>
            <person name="Hundley H."/>
            <person name="Pangilinan J."/>
            <person name="Johnson J."/>
            <person name="Barry K."/>
            <person name="LaButti K."/>
            <person name="Ng V."/>
            <person name="Ahrendt S."/>
            <person name="Min B."/>
            <person name="Choi I.G."/>
            <person name="Park H."/>
            <person name="Plett J.M."/>
            <person name="Magnuson J."/>
            <person name="Spatafora J.W."/>
            <person name="Nagy L.G."/>
            <person name="Henrissat B."/>
            <person name="Grigoriev I.V."/>
            <person name="Yang Z.L."/>
            <person name="Xu J."/>
            <person name="Martin F.M."/>
        </authorList>
    </citation>
    <scope>NUCLEOTIDE SEQUENCE</scope>
    <source>
        <strain evidence="3">KKN 215</strain>
    </source>
</reference>
<feature type="transmembrane region" description="Helical" evidence="2">
    <location>
        <begin position="47"/>
        <end position="74"/>
    </location>
</feature>
<keyword evidence="2" id="KW-1133">Transmembrane helix</keyword>
<feature type="coiled-coil region" evidence="1">
    <location>
        <begin position="190"/>
        <end position="217"/>
    </location>
</feature>
<protein>
    <submittedName>
        <fullName evidence="3">Uncharacterized protein</fullName>
    </submittedName>
</protein>
<sequence length="228" mass="26031">MAALGIWLWSNPRTFGAGNLCAVDFASVTIVGRHVPFASNSLRVGSLLIYTVFLVPGINLMVPLVAFLSLYLAYHSWMKTHPRAIRIPAKTLTSSPHRRTRNPLKMLAPRVEEWYDRSISTSGVLPVLVGLSVLFIVNIIFLVDIELTLQRNRQLQGSDSDEAEWGFGQILAMLLLVLPFRDLIETVLARREKRHERQRERQRREELTKSLKEAIKEKSSRLFLDLVE</sequence>